<sequence>MDPTALTAQLSGLTTGLTAERQLNSLYLASAAIMVLDWLLMLDLEVRHIWESRWNGTKALYLVARYLPFIDLPVLIYHQFAHSPSLTVCNVTYKYQAWVFVVGSAVSELRTWAVWNKDGRLTFVLFGTLALTTAAEFYLVAKFLQSSSHEISPLPKLIGCYITSSNPNLAICFAIFMGFDGCILLLMIIRGVAAFKSGGNSRLLRVVYGDGIIYYVYIFGLSLVNVVIIYKLSNQYTTLLAILEGVMHSVLACRVILHIRNQVQIQQDKSGGRVESTIEYSSSYVARSFSRDEGV</sequence>
<feature type="transmembrane region" description="Helical" evidence="1">
    <location>
        <begin position="168"/>
        <end position="192"/>
    </location>
</feature>
<evidence type="ECO:0000313" key="3">
    <source>
        <dbReference type="EMBL" id="KAJ3559239.1"/>
    </source>
</evidence>
<dbReference type="Pfam" id="PF20151">
    <property type="entry name" value="DUF6533"/>
    <property type="match status" value="1"/>
</dbReference>
<feature type="transmembrane region" description="Helical" evidence="1">
    <location>
        <begin position="122"/>
        <end position="141"/>
    </location>
</feature>
<evidence type="ECO:0000313" key="4">
    <source>
        <dbReference type="Proteomes" id="UP001213000"/>
    </source>
</evidence>
<comment type="caution">
    <text evidence="3">The sequence shown here is derived from an EMBL/GenBank/DDBJ whole genome shotgun (WGS) entry which is preliminary data.</text>
</comment>
<dbReference type="EMBL" id="JANIEX010001327">
    <property type="protein sequence ID" value="KAJ3559239.1"/>
    <property type="molecule type" value="Genomic_DNA"/>
</dbReference>
<keyword evidence="1" id="KW-0812">Transmembrane</keyword>
<organism evidence="3 4">
    <name type="scientific">Leucocoprinus birnbaumii</name>
    <dbReference type="NCBI Taxonomy" id="56174"/>
    <lineage>
        <taxon>Eukaryota</taxon>
        <taxon>Fungi</taxon>
        <taxon>Dikarya</taxon>
        <taxon>Basidiomycota</taxon>
        <taxon>Agaricomycotina</taxon>
        <taxon>Agaricomycetes</taxon>
        <taxon>Agaricomycetidae</taxon>
        <taxon>Agaricales</taxon>
        <taxon>Agaricineae</taxon>
        <taxon>Agaricaceae</taxon>
        <taxon>Leucocoprinus</taxon>
    </lineage>
</organism>
<name>A0AAD5VGS2_9AGAR</name>
<dbReference type="Proteomes" id="UP001213000">
    <property type="component" value="Unassembled WGS sequence"/>
</dbReference>
<protein>
    <recommendedName>
        <fullName evidence="2">DUF6533 domain-containing protein</fullName>
    </recommendedName>
</protein>
<accession>A0AAD5VGS2</accession>
<keyword evidence="1" id="KW-1133">Transmembrane helix</keyword>
<feature type="transmembrane region" description="Helical" evidence="1">
    <location>
        <begin position="212"/>
        <end position="230"/>
    </location>
</feature>
<feature type="transmembrane region" description="Helical" evidence="1">
    <location>
        <begin position="26"/>
        <end position="46"/>
    </location>
</feature>
<reference evidence="3" key="1">
    <citation type="submission" date="2022-07" db="EMBL/GenBank/DDBJ databases">
        <title>Genome Sequence of Leucocoprinus birnbaumii.</title>
        <authorList>
            <person name="Buettner E."/>
        </authorList>
    </citation>
    <scope>NUCLEOTIDE SEQUENCE</scope>
    <source>
        <strain evidence="3">VT141</strain>
    </source>
</reference>
<dbReference type="InterPro" id="IPR045340">
    <property type="entry name" value="DUF6533"/>
</dbReference>
<feature type="domain" description="DUF6533" evidence="2">
    <location>
        <begin position="26"/>
        <end position="70"/>
    </location>
</feature>
<gene>
    <name evidence="3" type="ORF">NP233_g11317</name>
</gene>
<evidence type="ECO:0000259" key="2">
    <source>
        <dbReference type="Pfam" id="PF20151"/>
    </source>
</evidence>
<dbReference type="AlphaFoldDB" id="A0AAD5VGS2"/>
<keyword evidence="1" id="KW-0472">Membrane</keyword>
<proteinExistence type="predicted"/>
<evidence type="ECO:0000256" key="1">
    <source>
        <dbReference type="SAM" id="Phobius"/>
    </source>
</evidence>
<keyword evidence="4" id="KW-1185">Reference proteome</keyword>